<dbReference type="STRING" id="245187.SAMN04488003_10272"/>
<feature type="domain" description="Magnesium transporter MgtE intracellular" evidence="1">
    <location>
        <begin position="114"/>
        <end position="179"/>
    </location>
</feature>
<sequence length="191" mass="20061">MIGQRSRRKGALHVIGALLILSGLLRAGIAGQAFAEPAVLDAQVSEDTATDGDASLPDNPALLAAIQARESRIADRERQIEERMIALRVAEEEAAERVAALTAAEVSLASTIALADVAAETDIQKLVAVYENMKPKEAASLFSQMTPDFAAGFLALMQPPIAAQILAQVSPETAYSISVVLAGRNADVPTE</sequence>
<name>A0A1H7ZPL9_9RHOB</name>
<reference evidence="2 3" key="1">
    <citation type="submission" date="2016-10" db="EMBL/GenBank/DDBJ databases">
        <authorList>
            <person name="de Groot N.N."/>
        </authorList>
    </citation>
    <scope>NUCLEOTIDE SEQUENCE [LARGE SCALE GENOMIC DNA]</scope>
    <source>
        <strain evidence="2 3">DSM 16213</strain>
    </source>
</reference>
<proteinExistence type="predicted"/>
<dbReference type="AlphaFoldDB" id="A0A1H7ZPL9"/>
<dbReference type="Proteomes" id="UP000199585">
    <property type="component" value="Unassembled WGS sequence"/>
</dbReference>
<gene>
    <name evidence="2" type="ORF">SAMN04488003_10272</name>
</gene>
<evidence type="ECO:0000259" key="1">
    <source>
        <dbReference type="Pfam" id="PF03448"/>
    </source>
</evidence>
<organism evidence="2 3">
    <name type="scientific">Loktanella fryxellensis</name>
    <dbReference type="NCBI Taxonomy" id="245187"/>
    <lineage>
        <taxon>Bacteria</taxon>
        <taxon>Pseudomonadati</taxon>
        <taxon>Pseudomonadota</taxon>
        <taxon>Alphaproteobacteria</taxon>
        <taxon>Rhodobacterales</taxon>
        <taxon>Roseobacteraceae</taxon>
        <taxon>Loktanella</taxon>
    </lineage>
</organism>
<accession>A0A1H7ZPL9</accession>
<dbReference type="InterPro" id="IPR006668">
    <property type="entry name" value="Mg_transptr_MgtE_intracell_dom"/>
</dbReference>
<dbReference type="RefSeq" id="WP_342707797.1">
    <property type="nucleotide sequence ID" value="NZ_FOCI01000002.1"/>
</dbReference>
<evidence type="ECO:0000313" key="3">
    <source>
        <dbReference type="Proteomes" id="UP000199585"/>
    </source>
</evidence>
<protein>
    <submittedName>
        <fullName evidence="2">MgtE intracellular N domain-containing protein</fullName>
    </submittedName>
</protein>
<evidence type="ECO:0000313" key="2">
    <source>
        <dbReference type="EMBL" id="SEM60335.1"/>
    </source>
</evidence>
<dbReference type="Pfam" id="PF03448">
    <property type="entry name" value="MgtE_N"/>
    <property type="match status" value="1"/>
</dbReference>
<dbReference type="SUPFAM" id="SSF158791">
    <property type="entry name" value="MgtE N-terminal domain-like"/>
    <property type="match status" value="1"/>
</dbReference>
<keyword evidence="3" id="KW-1185">Reference proteome</keyword>
<dbReference type="EMBL" id="FOCI01000002">
    <property type="protein sequence ID" value="SEM60335.1"/>
    <property type="molecule type" value="Genomic_DNA"/>
</dbReference>